<dbReference type="Pfam" id="PF00400">
    <property type="entry name" value="WD40"/>
    <property type="match status" value="3"/>
</dbReference>
<reference evidence="6" key="1">
    <citation type="submission" date="2025-08" db="UniProtKB">
        <authorList>
            <consortium name="Ensembl"/>
        </authorList>
    </citation>
    <scope>IDENTIFICATION</scope>
</reference>
<dbReference type="InterPro" id="IPR024977">
    <property type="entry name" value="Apc4-like_WD40_dom"/>
</dbReference>
<dbReference type="Ensembl" id="ENSCCRT00010040290.1">
    <property type="protein sequence ID" value="ENSCCRP00010036704.1"/>
    <property type="gene ID" value="ENSCCRG00010015657.1"/>
</dbReference>
<keyword evidence="1 3" id="KW-0853">WD repeat</keyword>
<dbReference type="FunFam" id="2.130.10.10:FF:001777">
    <property type="entry name" value="Neural precursor cell-expressed, developmentally down-regulated 1"/>
    <property type="match status" value="1"/>
</dbReference>
<dbReference type="PROSITE" id="PS50082">
    <property type="entry name" value="WD_REPEATS_2"/>
    <property type="match status" value="1"/>
</dbReference>
<dbReference type="InterPro" id="IPR015943">
    <property type="entry name" value="WD40/YVTN_repeat-like_dom_sf"/>
</dbReference>
<feature type="coiled-coil region" evidence="4">
    <location>
        <begin position="427"/>
        <end position="454"/>
    </location>
</feature>
<dbReference type="GO" id="GO:0043015">
    <property type="term" value="F:gamma-tubulin binding"/>
    <property type="evidence" value="ECO:0007669"/>
    <property type="project" value="TreeGrafter"/>
</dbReference>
<dbReference type="GO" id="GO:0000278">
    <property type="term" value="P:mitotic cell cycle"/>
    <property type="evidence" value="ECO:0007669"/>
    <property type="project" value="TreeGrafter"/>
</dbReference>
<feature type="repeat" description="WD" evidence="3">
    <location>
        <begin position="83"/>
        <end position="114"/>
    </location>
</feature>
<dbReference type="GO" id="GO:0007020">
    <property type="term" value="P:microtubule nucleation"/>
    <property type="evidence" value="ECO:0007669"/>
    <property type="project" value="TreeGrafter"/>
</dbReference>
<protein>
    <submittedName>
        <fullName evidence="6">Protein NEDD1-like</fullName>
    </submittedName>
</protein>
<name>A0A8C1JU61_CYPCA</name>
<organism evidence="6 7">
    <name type="scientific">Cyprinus carpio</name>
    <name type="common">Common carp</name>
    <dbReference type="NCBI Taxonomy" id="7962"/>
    <lineage>
        <taxon>Eukaryota</taxon>
        <taxon>Metazoa</taxon>
        <taxon>Chordata</taxon>
        <taxon>Craniata</taxon>
        <taxon>Vertebrata</taxon>
        <taxon>Euteleostomi</taxon>
        <taxon>Actinopterygii</taxon>
        <taxon>Neopterygii</taxon>
        <taxon>Teleostei</taxon>
        <taxon>Ostariophysi</taxon>
        <taxon>Cypriniformes</taxon>
        <taxon>Cyprinidae</taxon>
        <taxon>Cyprininae</taxon>
        <taxon>Cyprinus</taxon>
    </lineage>
</organism>
<dbReference type="PANTHER" id="PTHR44414:SF1">
    <property type="entry name" value="PROTEIN NEDD1"/>
    <property type="match status" value="1"/>
</dbReference>
<proteinExistence type="predicted"/>
<dbReference type="AlphaFoldDB" id="A0A8C1JU61"/>
<dbReference type="InterPro" id="IPR052818">
    <property type="entry name" value="NEDD1_Spindle_Assembly"/>
</dbReference>
<gene>
    <name evidence="6" type="primary">LOC109076545</name>
</gene>
<evidence type="ECO:0000259" key="5">
    <source>
        <dbReference type="Pfam" id="PF12894"/>
    </source>
</evidence>
<feature type="domain" description="Anaphase-promoting complex subunit 4-like WD40" evidence="5">
    <location>
        <begin position="213"/>
        <end position="300"/>
    </location>
</feature>
<reference evidence="6" key="2">
    <citation type="submission" date="2025-09" db="UniProtKB">
        <authorList>
            <consortium name="Ensembl"/>
        </authorList>
    </citation>
    <scope>IDENTIFICATION</scope>
</reference>
<keyword evidence="2" id="KW-0677">Repeat</keyword>
<dbReference type="PROSITE" id="PS50294">
    <property type="entry name" value="WD_REPEATS_REGION"/>
    <property type="match status" value="1"/>
</dbReference>
<dbReference type="GO" id="GO:0005814">
    <property type="term" value="C:centriole"/>
    <property type="evidence" value="ECO:0007669"/>
    <property type="project" value="TreeGrafter"/>
</dbReference>
<dbReference type="Gene3D" id="2.130.10.10">
    <property type="entry name" value="YVTN repeat-like/Quinoprotein amine dehydrogenase"/>
    <property type="match status" value="3"/>
</dbReference>
<dbReference type="SMART" id="SM00320">
    <property type="entry name" value="WD40"/>
    <property type="match status" value="6"/>
</dbReference>
<dbReference type="PROSITE" id="PS00678">
    <property type="entry name" value="WD_REPEATS_1"/>
    <property type="match status" value="1"/>
</dbReference>
<dbReference type="InterPro" id="IPR019775">
    <property type="entry name" value="WD40_repeat_CS"/>
</dbReference>
<evidence type="ECO:0000313" key="6">
    <source>
        <dbReference type="Ensembl" id="ENSCCRP00010036704.1"/>
    </source>
</evidence>
<dbReference type="Proteomes" id="UP000694427">
    <property type="component" value="Unplaced"/>
</dbReference>
<accession>A0A8C1JU61</accession>
<keyword evidence="7" id="KW-1185">Reference proteome</keyword>
<dbReference type="GO" id="GO:0000922">
    <property type="term" value="C:spindle pole"/>
    <property type="evidence" value="ECO:0007669"/>
    <property type="project" value="TreeGrafter"/>
</dbReference>
<evidence type="ECO:0000313" key="7">
    <source>
        <dbReference type="Proteomes" id="UP000694427"/>
    </source>
</evidence>
<dbReference type="GO" id="GO:0036064">
    <property type="term" value="C:ciliary basal body"/>
    <property type="evidence" value="ECO:0007669"/>
    <property type="project" value="TreeGrafter"/>
</dbReference>
<evidence type="ECO:0000256" key="1">
    <source>
        <dbReference type="ARBA" id="ARBA00022574"/>
    </source>
</evidence>
<dbReference type="FunFam" id="2.130.10.10:FF:000726">
    <property type="entry name" value="Neural precursor cell-expressed, developmentally down-regulated 1"/>
    <property type="match status" value="1"/>
</dbReference>
<dbReference type="GO" id="GO:0005813">
    <property type="term" value="C:centrosome"/>
    <property type="evidence" value="ECO:0007669"/>
    <property type="project" value="TreeGrafter"/>
</dbReference>
<sequence length="455" mass="49837">MEDVTRLVSSGDCLKIWDSTSMTVLEQFSPHSATHPVAQVCWSSSNQYLVSASSIGDKLVVSSLKSSPVPVMELGEGKKQTRVSLNSTSQFLVSGGLDNTVNIWDLKTKRLHRSLKDHKEEVTCVSFNGGDSYIASGSTSGEIILHSITTNLSSKPFGHGPNVPIHDLRYSLVKRSLLGTVSDSGSVALWDANTQKELHLFEGTHKAPCSGLAFSPANDLLFITVGLDKKIVCYDTSSKMVFRNKQVESPLTAIDFTPDGAGLVVGSTQGRIYMYDLRNLSAPVKITTAHKTSVTCIRFQNSTSKLKVQLSNNGLRQECDVTSTLPAAQSVNTYNSPEPAQRRDLPTQLTYDSPVSGAPAAAAPAAAVESGAEGRGAPLTSIQMNFVRNMIHEALEDFRDTCHRDIINLQVEMVRQFYIQLNEIHGLIEKYSVNDSLIEEIEKLREENKRLRANY</sequence>
<evidence type="ECO:0000256" key="3">
    <source>
        <dbReference type="PROSITE-ProRule" id="PRU00221"/>
    </source>
</evidence>
<dbReference type="Pfam" id="PF12894">
    <property type="entry name" value="ANAPC4_WD40"/>
    <property type="match status" value="1"/>
</dbReference>
<dbReference type="InterPro" id="IPR001680">
    <property type="entry name" value="WD40_rpt"/>
</dbReference>
<dbReference type="CDD" id="cd00200">
    <property type="entry name" value="WD40"/>
    <property type="match status" value="1"/>
</dbReference>
<dbReference type="SUPFAM" id="SSF50978">
    <property type="entry name" value="WD40 repeat-like"/>
    <property type="match status" value="1"/>
</dbReference>
<dbReference type="GO" id="GO:0005737">
    <property type="term" value="C:cytoplasm"/>
    <property type="evidence" value="ECO:0007669"/>
    <property type="project" value="TreeGrafter"/>
</dbReference>
<evidence type="ECO:0000256" key="2">
    <source>
        <dbReference type="ARBA" id="ARBA00022737"/>
    </source>
</evidence>
<dbReference type="InterPro" id="IPR036322">
    <property type="entry name" value="WD40_repeat_dom_sf"/>
</dbReference>
<dbReference type="PANTHER" id="PTHR44414">
    <property type="entry name" value="PROTEIN NEDD1"/>
    <property type="match status" value="1"/>
</dbReference>
<evidence type="ECO:0000256" key="4">
    <source>
        <dbReference type="SAM" id="Coils"/>
    </source>
</evidence>
<keyword evidence="4" id="KW-0175">Coiled coil</keyword>